<sequence>MQEAPCPGYPHQNATEPLAHDRRVVQRFADGHIAVIGHGREDNHLCSSKEPSKEMVFLSERESTIIFGAMAEEKHASKTDRKAKKKYMGEPRSAGLLLMVTTISKLPPIVVM</sequence>
<protein>
    <submittedName>
        <fullName evidence="2">Uncharacterized protein</fullName>
    </submittedName>
</protein>
<comment type="caution">
    <text evidence="2">The sequence shown here is derived from an EMBL/GenBank/DDBJ whole genome shotgun (WGS) entry which is preliminary data.</text>
</comment>
<feature type="region of interest" description="Disordered" evidence="1">
    <location>
        <begin position="1"/>
        <end position="20"/>
    </location>
</feature>
<accession>A0A5N4CBU0</accession>
<reference evidence="2 3" key="1">
    <citation type="journal article" date="2019" name="Mol. Ecol. Resour.">
        <title>Improving Illumina assemblies with Hi-C and long reads: an example with the North African dromedary.</title>
        <authorList>
            <person name="Elbers J.P."/>
            <person name="Rogers M.F."/>
            <person name="Perelman P.L."/>
            <person name="Proskuryakova A.A."/>
            <person name="Serdyukova N.A."/>
            <person name="Johnson W.E."/>
            <person name="Horin P."/>
            <person name="Corander J."/>
            <person name="Murphy D."/>
            <person name="Burger P.A."/>
        </authorList>
    </citation>
    <scope>NUCLEOTIDE SEQUENCE [LARGE SCALE GENOMIC DNA]</scope>
    <source>
        <strain evidence="2">Drom800</strain>
        <tissue evidence="2">Blood</tissue>
    </source>
</reference>
<dbReference type="AlphaFoldDB" id="A0A5N4CBU0"/>
<evidence type="ECO:0000313" key="2">
    <source>
        <dbReference type="EMBL" id="KAB1256327.1"/>
    </source>
</evidence>
<proteinExistence type="predicted"/>
<gene>
    <name evidence="2" type="ORF">Cadr_000027771</name>
</gene>
<organism evidence="2 3">
    <name type="scientific">Camelus dromedarius</name>
    <name type="common">Dromedary</name>
    <name type="synonym">Arabian camel</name>
    <dbReference type="NCBI Taxonomy" id="9838"/>
    <lineage>
        <taxon>Eukaryota</taxon>
        <taxon>Metazoa</taxon>
        <taxon>Chordata</taxon>
        <taxon>Craniata</taxon>
        <taxon>Vertebrata</taxon>
        <taxon>Euteleostomi</taxon>
        <taxon>Mammalia</taxon>
        <taxon>Eutheria</taxon>
        <taxon>Laurasiatheria</taxon>
        <taxon>Artiodactyla</taxon>
        <taxon>Tylopoda</taxon>
        <taxon>Camelidae</taxon>
        <taxon>Camelus</taxon>
    </lineage>
</organism>
<dbReference type="Proteomes" id="UP000299084">
    <property type="component" value="Unassembled WGS sequence"/>
</dbReference>
<dbReference type="EMBL" id="JWIN03000030">
    <property type="protein sequence ID" value="KAB1256327.1"/>
    <property type="molecule type" value="Genomic_DNA"/>
</dbReference>
<name>A0A5N4CBU0_CAMDR</name>
<evidence type="ECO:0000256" key="1">
    <source>
        <dbReference type="SAM" id="MobiDB-lite"/>
    </source>
</evidence>
<keyword evidence="3" id="KW-1185">Reference proteome</keyword>
<evidence type="ECO:0000313" key="3">
    <source>
        <dbReference type="Proteomes" id="UP000299084"/>
    </source>
</evidence>